<dbReference type="Pfam" id="PF13091">
    <property type="entry name" value="PLDc_2"/>
    <property type="match status" value="1"/>
</dbReference>
<name>F5S909_KINKI</name>
<dbReference type="STRING" id="504.KKKWG1_0121"/>
<gene>
    <name evidence="2" type="ORF">HMPREF0476_1692</name>
</gene>
<evidence type="ECO:0000259" key="1">
    <source>
        <dbReference type="Pfam" id="PF13091"/>
    </source>
</evidence>
<accession>F5S909</accession>
<keyword evidence="3" id="KW-1185">Reference proteome</keyword>
<dbReference type="InterPro" id="IPR059166">
    <property type="entry name" value="PLD-like_cat"/>
</dbReference>
<organism evidence="2 3">
    <name type="scientific">Kingella kingae ATCC 23330</name>
    <dbReference type="NCBI Taxonomy" id="887327"/>
    <lineage>
        <taxon>Bacteria</taxon>
        <taxon>Pseudomonadati</taxon>
        <taxon>Pseudomonadota</taxon>
        <taxon>Betaproteobacteria</taxon>
        <taxon>Neisseriales</taxon>
        <taxon>Neisseriaceae</taxon>
        <taxon>Kingella</taxon>
    </lineage>
</organism>
<feature type="domain" description="Phospholipase D-like" evidence="1">
    <location>
        <begin position="17"/>
        <end position="130"/>
    </location>
</feature>
<dbReference type="eggNOG" id="COG1502">
    <property type="taxonomic scope" value="Bacteria"/>
</dbReference>
<evidence type="ECO:0000313" key="3">
    <source>
        <dbReference type="Proteomes" id="UP000004207"/>
    </source>
</evidence>
<dbReference type="HOGENOM" id="CLU_084490_1_0_4"/>
<dbReference type="AlphaFoldDB" id="F5S909"/>
<comment type="caution">
    <text evidence="2">The sequence shown here is derived from an EMBL/GenBank/DDBJ whole genome shotgun (WGS) entry which is preliminary data.</text>
</comment>
<dbReference type="InterPro" id="IPR025202">
    <property type="entry name" value="PLD-like_dom"/>
</dbReference>
<proteinExistence type="predicted"/>
<evidence type="ECO:0000313" key="2">
    <source>
        <dbReference type="EMBL" id="EGK07668.1"/>
    </source>
</evidence>
<dbReference type="CDD" id="cd09176">
    <property type="entry name" value="PLDc_unchar6"/>
    <property type="match status" value="1"/>
</dbReference>
<dbReference type="SUPFAM" id="SSF56024">
    <property type="entry name" value="Phospholipase D/nuclease"/>
    <property type="match status" value="1"/>
</dbReference>
<dbReference type="EMBL" id="AFHS01000054">
    <property type="protein sequence ID" value="EGK07668.1"/>
    <property type="molecule type" value="Genomic_DNA"/>
</dbReference>
<protein>
    <recommendedName>
        <fullName evidence="1">Phospholipase D-like domain-containing protein</fullName>
    </recommendedName>
</protein>
<dbReference type="Gene3D" id="3.30.870.10">
    <property type="entry name" value="Endonuclease Chain A"/>
    <property type="match status" value="1"/>
</dbReference>
<sequence>MIMAKFLNTSATTYYLEELIKQSKERLYLISPYLKLNDRIKELLEDKNRMKIDIRIVYGKSELQPAEASWLKTLNYVRTSYCQNLHAKCYISESDCIITSLNLYEFSQVNNNEMGILLNSQTDADVYRDAYDEATRIIRISEEVKISLDVVNKNENSPQEAESQKFNHLTTAKLAEKWGIDTAECNKRLCEAGLQELNGKNYFLTEKGKQTGASVKKGQYGYFIVWSADLII</sequence>
<reference evidence="2 3" key="1">
    <citation type="submission" date="2011-04" db="EMBL/GenBank/DDBJ databases">
        <authorList>
            <person name="Muzny D."/>
            <person name="Qin X."/>
            <person name="Deng J."/>
            <person name="Jiang H."/>
            <person name="Liu Y."/>
            <person name="Qu J."/>
            <person name="Song X.-Z."/>
            <person name="Zhang L."/>
            <person name="Thornton R."/>
            <person name="Coyle M."/>
            <person name="Francisco L."/>
            <person name="Jackson L."/>
            <person name="Javaid M."/>
            <person name="Korchina V."/>
            <person name="Kovar C."/>
            <person name="Mata R."/>
            <person name="Mathew T."/>
            <person name="Ngo R."/>
            <person name="Nguyen L."/>
            <person name="Nguyen N."/>
            <person name="Okwuonu G."/>
            <person name="Ongeri F."/>
            <person name="Pham C."/>
            <person name="Simmons D."/>
            <person name="Wilczek-Boney K."/>
            <person name="Hale W."/>
            <person name="Jakkamsetti A."/>
            <person name="Pham P."/>
            <person name="Ruth R."/>
            <person name="San Lucas F."/>
            <person name="Warren J."/>
            <person name="Zhang J."/>
            <person name="Zhao Z."/>
            <person name="Zhou C."/>
            <person name="Zhu D."/>
            <person name="Lee S."/>
            <person name="Bess C."/>
            <person name="Blankenburg K."/>
            <person name="Forbes L."/>
            <person name="Fu Q."/>
            <person name="Gubbala S."/>
            <person name="Hirani K."/>
            <person name="Jayaseelan J.C."/>
            <person name="Lara F."/>
            <person name="Munidasa M."/>
            <person name="Palculict T."/>
            <person name="Patil S."/>
            <person name="Pu L.-L."/>
            <person name="Saada N."/>
            <person name="Tang L."/>
            <person name="Weissenberger G."/>
            <person name="Zhu Y."/>
            <person name="Hemphill L."/>
            <person name="Shang Y."/>
            <person name="Youmans B."/>
            <person name="Ayvaz T."/>
            <person name="Ross M."/>
            <person name="Santibanez J."/>
            <person name="Aqrawi P."/>
            <person name="Gross S."/>
            <person name="Joshi V."/>
            <person name="Fowler G."/>
            <person name="Nazareth L."/>
            <person name="Reid J."/>
            <person name="Worley K."/>
            <person name="Petrosino J."/>
            <person name="Highlander S."/>
            <person name="Gibbs R."/>
        </authorList>
    </citation>
    <scope>NUCLEOTIDE SEQUENCE [LARGE SCALE GENOMIC DNA]</scope>
    <source>
        <strain evidence="2 3">ATCC 23330</strain>
    </source>
</reference>
<dbReference type="Proteomes" id="UP000004207">
    <property type="component" value="Unassembled WGS sequence"/>
</dbReference>